<accession>A0A139GWI0</accession>
<protein>
    <submittedName>
        <fullName evidence="2">Uncharacterized protein</fullName>
    </submittedName>
</protein>
<proteinExistence type="predicted"/>
<keyword evidence="3" id="KW-1185">Reference proteome</keyword>
<dbReference type="Proteomes" id="UP000070133">
    <property type="component" value="Unassembled WGS sequence"/>
</dbReference>
<gene>
    <name evidence="2" type="ORF">AC578_7511</name>
</gene>
<dbReference type="AlphaFoldDB" id="A0A139GWI0"/>
<evidence type="ECO:0000313" key="2">
    <source>
        <dbReference type="EMBL" id="KXS94564.1"/>
    </source>
</evidence>
<reference evidence="2 3" key="1">
    <citation type="submission" date="2015-07" db="EMBL/GenBank/DDBJ databases">
        <title>Comparative genomics of the Sigatoka disease complex on banana suggests a link between parallel evolutionary changes in Pseudocercospora fijiensis and Pseudocercospora eumusae and increased virulence on the banana host.</title>
        <authorList>
            <person name="Chang T.-C."/>
            <person name="Salvucci A."/>
            <person name="Crous P.W."/>
            <person name="Stergiopoulos I."/>
        </authorList>
    </citation>
    <scope>NUCLEOTIDE SEQUENCE [LARGE SCALE GENOMIC DNA]</scope>
    <source>
        <strain evidence="2 3">CBS 114824</strain>
    </source>
</reference>
<dbReference type="EMBL" id="LFZN01000278">
    <property type="protein sequence ID" value="KXS94564.1"/>
    <property type="molecule type" value="Genomic_DNA"/>
</dbReference>
<name>A0A139GWI0_9PEZI</name>
<comment type="caution">
    <text evidence="2">The sequence shown here is derived from an EMBL/GenBank/DDBJ whole genome shotgun (WGS) entry which is preliminary data.</text>
</comment>
<sequence length="181" mass="20285">MTRTNPSRPSSNQPVVVQSQSRHAEPNGAGNSQQEPRQILTALFRQLGHHRTKLFQLQAERIHAMREYLRGRQFFESSVVKICCDVETEARVDSDTIAVTKMQLLQDGRALSAKSELVVDLEKKVTSTEWSISRLESEIAGALLAFVPSCPAALGWARDMGFPIEAIHNFREDDEIPVPQC</sequence>
<feature type="compositionally biased region" description="Low complexity" evidence="1">
    <location>
        <begin position="1"/>
        <end position="21"/>
    </location>
</feature>
<feature type="region of interest" description="Disordered" evidence="1">
    <location>
        <begin position="1"/>
        <end position="36"/>
    </location>
</feature>
<organism evidence="2 3">
    <name type="scientific">Pseudocercospora eumusae</name>
    <dbReference type="NCBI Taxonomy" id="321146"/>
    <lineage>
        <taxon>Eukaryota</taxon>
        <taxon>Fungi</taxon>
        <taxon>Dikarya</taxon>
        <taxon>Ascomycota</taxon>
        <taxon>Pezizomycotina</taxon>
        <taxon>Dothideomycetes</taxon>
        <taxon>Dothideomycetidae</taxon>
        <taxon>Mycosphaerellales</taxon>
        <taxon>Mycosphaerellaceae</taxon>
        <taxon>Pseudocercospora</taxon>
    </lineage>
</organism>
<evidence type="ECO:0000256" key="1">
    <source>
        <dbReference type="SAM" id="MobiDB-lite"/>
    </source>
</evidence>
<evidence type="ECO:0000313" key="3">
    <source>
        <dbReference type="Proteomes" id="UP000070133"/>
    </source>
</evidence>